<evidence type="ECO:0000313" key="2">
    <source>
        <dbReference type="EMBL" id="KAA1137702.1"/>
    </source>
</evidence>
<feature type="region of interest" description="Disordered" evidence="1">
    <location>
        <begin position="67"/>
        <end position="111"/>
    </location>
</feature>
<feature type="compositionally biased region" description="Low complexity" evidence="1">
    <location>
        <begin position="68"/>
        <end position="83"/>
    </location>
</feature>
<dbReference type="Proteomes" id="UP000325313">
    <property type="component" value="Unassembled WGS sequence"/>
</dbReference>
<reference evidence="2 3" key="1">
    <citation type="submission" date="2019-05" db="EMBL/GenBank/DDBJ databases">
        <title>Emergence of the Ug99 lineage of the wheat stem rust pathogen through somatic hybridization.</title>
        <authorList>
            <person name="Li F."/>
            <person name="Upadhyaya N.M."/>
            <person name="Sperschneider J."/>
            <person name="Matny O."/>
            <person name="Nguyen-Phuc H."/>
            <person name="Mago R."/>
            <person name="Raley C."/>
            <person name="Miller M.E."/>
            <person name="Silverstein K.A.T."/>
            <person name="Henningsen E."/>
            <person name="Hirsch C.D."/>
            <person name="Visser B."/>
            <person name="Pretorius Z.A."/>
            <person name="Steffenson B.J."/>
            <person name="Schwessinger B."/>
            <person name="Dodds P.N."/>
            <person name="Figueroa M."/>
        </authorList>
    </citation>
    <scope>NUCLEOTIDE SEQUENCE [LARGE SCALE GENOMIC DNA]</scope>
    <source>
        <strain evidence="2 3">Ug99</strain>
    </source>
</reference>
<evidence type="ECO:0000256" key="1">
    <source>
        <dbReference type="SAM" id="MobiDB-lite"/>
    </source>
</evidence>
<feature type="region of interest" description="Disordered" evidence="1">
    <location>
        <begin position="1"/>
        <end position="36"/>
    </location>
</feature>
<sequence>MAEETRANQFPPEEETPLLANQAEQSSTGQLPLARMRPSCLRPINVQSIRSPVFSRPIGFRPTERAWSGLQSSRSGFGSSRMGHCAPLTKPEYSHSIHSSNRSRSSASIKV</sequence>
<feature type="compositionally biased region" description="Low complexity" evidence="1">
    <location>
        <begin position="94"/>
        <end position="111"/>
    </location>
</feature>
<proteinExistence type="predicted"/>
<dbReference type="EMBL" id="VDEP01000005">
    <property type="protein sequence ID" value="KAA1137702.1"/>
    <property type="molecule type" value="Genomic_DNA"/>
</dbReference>
<organism evidence="2 3">
    <name type="scientific">Puccinia graminis f. sp. tritici</name>
    <dbReference type="NCBI Taxonomy" id="56615"/>
    <lineage>
        <taxon>Eukaryota</taxon>
        <taxon>Fungi</taxon>
        <taxon>Dikarya</taxon>
        <taxon>Basidiomycota</taxon>
        <taxon>Pucciniomycotina</taxon>
        <taxon>Pucciniomycetes</taxon>
        <taxon>Pucciniales</taxon>
        <taxon>Pucciniaceae</taxon>
        <taxon>Puccinia</taxon>
    </lineage>
</organism>
<evidence type="ECO:0000313" key="3">
    <source>
        <dbReference type="Proteomes" id="UP000325313"/>
    </source>
</evidence>
<gene>
    <name evidence="2" type="ORF">PGTUg99_000400</name>
</gene>
<dbReference type="AlphaFoldDB" id="A0A5B0SII5"/>
<comment type="caution">
    <text evidence="2">The sequence shown here is derived from an EMBL/GenBank/DDBJ whole genome shotgun (WGS) entry which is preliminary data.</text>
</comment>
<protein>
    <submittedName>
        <fullName evidence="2">Uncharacterized protein</fullName>
    </submittedName>
</protein>
<accession>A0A5B0SII5</accession>
<name>A0A5B0SII5_PUCGR</name>